<keyword evidence="2" id="KW-1185">Reference proteome</keyword>
<dbReference type="Proteomes" id="UP000821845">
    <property type="component" value="Chromosome 1"/>
</dbReference>
<comment type="caution">
    <text evidence="1">The sequence shown here is derived from an EMBL/GenBank/DDBJ whole genome shotgun (WGS) entry which is preliminary data.</text>
</comment>
<proteinExistence type="predicted"/>
<evidence type="ECO:0000313" key="1">
    <source>
        <dbReference type="EMBL" id="KAH6947054.1"/>
    </source>
</evidence>
<name>A0ACB7TLN5_HYAAI</name>
<sequence>MKEDSLLRLINVFVSCHFTYTISMHNLLRAERDKHMLRKVVERWPLCLETPIPSTTKADASQEQWRSSNRSRNKIKASFVNAAEYSDGKTFPVVMVDSSGWTSNSSSIRSSDPEVAHQAATPSPC</sequence>
<organism evidence="1 2">
    <name type="scientific">Hyalomma asiaticum</name>
    <name type="common">Tick</name>
    <dbReference type="NCBI Taxonomy" id="266040"/>
    <lineage>
        <taxon>Eukaryota</taxon>
        <taxon>Metazoa</taxon>
        <taxon>Ecdysozoa</taxon>
        <taxon>Arthropoda</taxon>
        <taxon>Chelicerata</taxon>
        <taxon>Arachnida</taxon>
        <taxon>Acari</taxon>
        <taxon>Parasitiformes</taxon>
        <taxon>Ixodida</taxon>
        <taxon>Ixodoidea</taxon>
        <taxon>Ixodidae</taxon>
        <taxon>Hyalomminae</taxon>
        <taxon>Hyalomma</taxon>
    </lineage>
</organism>
<reference evidence="1" key="1">
    <citation type="submission" date="2020-05" db="EMBL/GenBank/DDBJ databases">
        <title>Large-scale comparative analyses of tick genomes elucidate their genetic diversity and vector capacities.</title>
        <authorList>
            <person name="Jia N."/>
            <person name="Wang J."/>
            <person name="Shi W."/>
            <person name="Du L."/>
            <person name="Sun Y."/>
            <person name="Zhan W."/>
            <person name="Jiang J."/>
            <person name="Wang Q."/>
            <person name="Zhang B."/>
            <person name="Ji P."/>
            <person name="Sakyi L.B."/>
            <person name="Cui X."/>
            <person name="Yuan T."/>
            <person name="Jiang B."/>
            <person name="Yang W."/>
            <person name="Lam T.T.-Y."/>
            <person name="Chang Q."/>
            <person name="Ding S."/>
            <person name="Wang X."/>
            <person name="Zhu J."/>
            <person name="Ruan X."/>
            <person name="Zhao L."/>
            <person name="Wei J."/>
            <person name="Que T."/>
            <person name="Du C."/>
            <person name="Cheng J."/>
            <person name="Dai P."/>
            <person name="Han X."/>
            <person name="Huang E."/>
            <person name="Gao Y."/>
            <person name="Liu J."/>
            <person name="Shao H."/>
            <person name="Ye R."/>
            <person name="Li L."/>
            <person name="Wei W."/>
            <person name="Wang X."/>
            <person name="Wang C."/>
            <person name="Yang T."/>
            <person name="Huo Q."/>
            <person name="Li W."/>
            <person name="Guo W."/>
            <person name="Chen H."/>
            <person name="Zhou L."/>
            <person name="Ni X."/>
            <person name="Tian J."/>
            <person name="Zhou Y."/>
            <person name="Sheng Y."/>
            <person name="Liu T."/>
            <person name="Pan Y."/>
            <person name="Xia L."/>
            <person name="Li J."/>
            <person name="Zhao F."/>
            <person name="Cao W."/>
        </authorList>
    </citation>
    <scope>NUCLEOTIDE SEQUENCE</scope>
    <source>
        <strain evidence="1">Hyas-2018</strain>
    </source>
</reference>
<protein>
    <submittedName>
        <fullName evidence="1">Uncharacterized protein</fullName>
    </submittedName>
</protein>
<dbReference type="EMBL" id="CM023481">
    <property type="protein sequence ID" value="KAH6947054.1"/>
    <property type="molecule type" value="Genomic_DNA"/>
</dbReference>
<gene>
    <name evidence="1" type="ORF">HPB50_016920</name>
</gene>
<accession>A0ACB7TLN5</accession>
<evidence type="ECO:0000313" key="2">
    <source>
        <dbReference type="Proteomes" id="UP000821845"/>
    </source>
</evidence>